<keyword evidence="3" id="KW-1185">Reference proteome</keyword>
<evidence type="ECO:0000313" key="2">
    <source>
        <dbReference type="EMBL" id="RIA86424.1"/>
    </source>
</evidence>
<proteinExistence type="predicted"/>
<reference evidence="2 3" key="1">
    <citation type="submission" date="2018-06" db="EMBL/GenBank/DDBJ databases">
        <title>Comparative genomics reveals the genomic features of Rhizophagus irregularis, R. cerebriforme, R. diaphanum and Gigaspora rosea, and their symbiotic lifestyle signature.</title>
        <authorList>
            <person name="Morin E."/>
            <person name="San Clemente H."/>
            <person name="Chen E.C.H."/>
            <person name="De La Providencia I."/>
            <person name="Hainaut M."/>
            <person name="Kuo A."/>
            <person name="Kohler A."/>
            <person name="Murat C."/>
            <person name="Tang N."/>
            <person name="Roy S."/>
            <person name="Loubradou J."/>
            <person name="Henrissat B."/>
            <person name="Grigoriev I.V."/>
            <person name="Corradi N."/>
            <person name="Roux C."/>
            <person name="Martin F.M."/>
        </authorList>
    </citation>
    <scope>NUCLEOTIDE SEQUENCE [LARGE SCALE GENOMIC DNA]</scope>
    <source>
        <strain evidence="2 3">DAOM 227022</strain>
    </source>
</reference>
<dbReference type="AlphaFoldDB" id="A0A397SUL9"/>
<keyword evidence="1" id="KW-0812">Transmembrane</keyword>
<evidence type="ECO:0000256" key="1">
    <source>
        <dbReference type="SAM" id="Phobius"/>
    </source>
</evidence>
<organism evidence="2 3">
    <name type="scientific">Glomus cerebriforme</name>
    <dbReference type="NCBI Taxonomy" id="658196"/>
    <lineage>
        <taxon>Eukaryota</taxon>
        <taxon>Fungi</taxon>
        <taxon>Fungi incertae sedis</taxon>
        <taxon>Mucoromycota</taxon>
        <taxon>Glomeromycotina</taxon>
        <taxon>Glomeromycetes</taxon>
        <taxon>Glomerales</taxon>
        <taxon>Glomeraceae</taxon>
        <taxon>Glomus</taxon>
    </lineage>
</organism>
<evidence type="ECO:0000313" key="3">
    <source>
        <dbReference type="Proteomes" id="UP000265703"/>
    </source>
</evidence>
<name>A0A397SUL9_9GLOM</name>
<feature type="transmembrane region" description="Helical" evidence="1">
    <location>
        <begin position="12"/>
        <end position="35"/>
    </location>
</feature>
<accession>A0A397SUL9</accession>
<sequence length="75" mass="8174">MPNFASVNPSPLSRGIIIASCAVLIGFGIAAHYNTSSGQRLKDMMYTVPHHHIDWKNIITPSSNANKKSRVVLVV</sequence>
<comment type="caution">
    <text evidence="2">The sequence shown here is derived from an EMBL/GenBank/DDBJ whole genome shotgun (WGS) entry which is preliminary data.</text>
</comment>
<dbReference type="Proteomes" id="UP000265703">
    <property type="component" value="Unassembled WGS sequence"/>
</dbReference>
<keyword evidence="1" id="KW-1133">Transmembrane helix</keyword>
<protein>
    <submittedName>
        <fullName evidence="2">Uncharacterized protein</fullName>
    </submittedName>
</protein>
<dbReference type="EMBL" id="QKYT01000364">
    <property type="protein sequence ID" value="RIA86424.1"/>
    <property type="molecule type" value="Genomic_DNA"/>
</dbReference>
<gene>
    <name evidence="2" type="ORF">C1645_779720</name>
</gene>
<dbReference type="OrthoDB" id="2305979at2759"/>
<keyword evidence="1" id="KW-0472">Membrane</keyword>